<keyword evidence="4" id="KW-0472">Membrane</keyword>
<name>A0A9D5CPG0_9LILI</name>
<keyword evidence="7" id="KW-0732">Signal</keyword>
<feature type="signal peptide" evidence="7">
    <location>
        <begin position="1"/>
        <end position="15"/>
    </location>
</feature>
<keyword evidence="9" id="KW-1185">Reference proteome</keyword>
<sequence>MNLVLLFVMWALVAAIPCQDRGLQMHFSIPRNFPWAAPILSLHERILEESKKRDRRNSNGLLKEIHQMEKYIRQLSELTETIQFPLAEDKEADIRNAVQELSQVRESMKEELDLLELELHFAFLGWTLGKQRKGRIREEAGVLEQKLLPANKAEQSLNHLDLVSLRLLVLGSAMPNSVF</sequence>
<dbReference type="OrthoDB" id="1878996at2759"/>
<keyword evidence="6" id="KW-0175">Coiled coil</keyword>
<dbReference type="AlphaFoldDB" id="A0A9D5CPG0"/>
<protein>
    <submittedName>
        <fullName evidence="8">Uncharacterized protein</fullName>
    </submittedName>
</protein>
<feature type="chain" id="PRO_5039439802" evidence="7">
    <location>
        <begin position="16"/>
        <end position="179"/>
    </location>
</feature>
<accession>A0A9D5CPG0</accession>
<comment type="caution">
    <text evidence="8">The sequence shown here is derived from an EMBL/GenBank/DDBJ whole genome shotgun (WGS) entry which is preliminary data.</text>
</comment>
<organism evidence="8 9">
    <name type="scientific">Dioscorea zingiberensis</name>
    <dbReference type="NCBI Taxonomy" id="325984"/>
    <lineage>
        <taxon>Eukaryota</taxon>
        <taxon>Viridiplantae</taxon>
        <taxon>Streptophyta</taxon>
        <taxon>Embryophyta</taxon>
        <taxon>Tracheophyta</taxon>
        <taxon>Spermatophyta</taxon>
        <taxon>Magnoliopsida</taxon>
        <taxon>Liliopsida</taxon>
        <taxon>Dioscoreales</taxon>
        <taxon>Dioscoreaceae</taxon>
        <taxon>Dioscorea</taxon>
    </lineage>
</organism>
<evidence type="ECO:0000256" key="5">
    <source>
        <dbReference type="ARBA" id="ARBA00035114"/>
    </source>
</evidence>
<comment type="subcellular location">
    <subcellularLocation>
        <location evidence="1">Membrane</location>
        <topology evidence="1">Single-pass membrane protein</topology>
    </subcellularLocation>
</comment>
<dbReference type="PANTHER" id="PTHR31509">
    <property type="entry name" value="BPS1-LIKE PROTEIN"/>
    <property type="match status" value="1"/>
</dbReference>
<gene>
    <name evidence="8" type="ORF">J5N97_012043</name>
</gene>
<reference evidence="8" key="2">
    <citation type="journal article" date="2022" name="Hortic Res">
        <title>The genome of Dioscorea zingiberensis sheds light on the biosynthesis, origin and evolution of the medicinally important diosgenin saponins.</title>
        <authorList>
            <person name="Li Y."/>
            <person name="Tan C."/>
            <person name="Li Z."/>
            <person name="Guo J."/>
            <person name="Li S."/>
            <person name="Chen X."/>
            <person name="Wang C."/>
            <person name="Dai X."/>
            <person name="Yang H."/>
            <person name="Song W."/>
            <person name="Hou L."/>
            <person name="Xu J."/>
            <person name="Tong Z."/>
            <person name="Xu A."/>
            <person name="Yuan X."/>
            <person name="Wang W."/>
            <person name="Yang Q."/>
            <person name="Chen L."/>
            <person name="Sun Z."/>
            <person name="Wang K."/>
            <person name="Pan B."/>
            <person name="Chen J."/>
            <person name="Bao Y."/>
            <person name="Liu F."/>
            <person name="Qi X."/>
            <person name="Gang D.R."/>
            <person name="Wen J."/>
            <person name="Li J."/>
        </authorList>
    </citation>
    <scope>NUCLEOTIDE SEQUENCE</scope>
    <source>
        <strain evidence="8">Dzin_1.0</strain>
    </source>
</reference>
<dbReference type="EMBL" id="JAGGNH010000003">
    <property type="protein sequence ID" value="KAJ0976569.1"/>
    <property type="molecule type" value="Genomic_DNA"/>
</dbReference>
<keyword evidence="2" id="KW-0812">Transmembrane</keyword>
<evidence type="ECO:0000256" key="4">
    <source>
        <dbReference type="ARBA" id="ARBA00023136"/>
    </source>
</evidence>
<dbReference type="InterPro" id="IPR008511">
    <property type="entry name" value="ROH1-like"/>
</dbReference>
<evidence type="ECO:0000313" key="8">
    <source>
        <dbReference type="EMBL" id="KAJ0976569.1"/>
    </source>
</evidence>
<evidence type="ECO:0000256" key="2">
    <source>
        <dbReference type="ARBA" id="ARBA00022692"/>
    </source>
</evidence>
<dbReference type="Pfam" id="PF05633">
    <property type="entry name" value="ROH1-like"/>
    <property type="match status" value="1"/>
</dbReference>
<proteinExistence type="inferred from homology"/>
<evidence type="ECO:0000256" key="1">
    <source>
        <dbReference type="ARBA" id="ARBA00004167"/>
    </source>
</evidence>
<evidence type="ECO:0000256" key="6">
    <source>
        <dbReference type="SAM" id="Coils"/>
    </source>
</evidence>
<keyword evidence="3" id="KW-1133">Transmembrane helix</keyword>
<dbReference type="GO" id="GO:0016020">
    <property type="term" value="C:membrane"/>
    <property type="evidence" value="ECO:0007669"/>
    <property type="project" value="UniProtKB-SubCell"/>
</dbReference>
<reference evidence="8" key="1">
    <citation type="submission" date="2021-03" db="EMBL/GenBank/DDBJ databases">
        <authorList>
            <person name="Li Z."/>
            <person name="Yang C."/>
        </authorList>
    </citation>
    <scope>NUCLEOTIDE SEQUENCE</scope>
    <source>
        <strain evidence="8">Dzin_1.0</strain>
        <tissue evidence="8">Leaf</tissue>
    </source>
</reference>
<evidence type="ECO:0000256" key="3">
    <source>
        <dbReference type="ARBA" id="ARBA00022989"/>
    </source>
</evidence>
<evidence type="ECO:0000256" key="7">
    <source>
        <dbReference type="SAM" id="SignalP"/>
    </source>
</evidence>
<evidence type="ECO:0000313" key="9">
    <source>
        <dbReference type="Proteomes" id="UP001085076"/>
    </source>
</evidence>
<comment type="similarity">
    <text evidence="5">Belongs to the ROH1 family.</text>
</comment>
<feature type="coiled-coil region" evidence="6">
    <location>
        <begin position="87"/>
        <end position="118"/>
    </location>
</feature>
<dbReference type="Proteomes" id="UP001085076">
    <property type="component" value="Miscellaneous, Linkage group lg03"/>
</dbReference>